<accession>A0ABV1HAF0</accession>
<comment type="caution">
    <text evidence="1">The sequence shown here is derived from an EMBL/GenBank/DDBJ whole genome shotgun (WGS) entry which is preliminary data.</text>
</comment>
<dbReference type="InterPro" id="IPR047901">
    <property type="entry name" value="BC1881-like"/>
</dbReference>
<dbReference type="EMBL" id="JBBMEX010000002">
    <property type="protein sequence ID" value="MEQ2556700.1"/>
    <property type="molecule type" value="Genomic_DNA"/>
</dbReference>
<proteinExistence type="predicted"/>
<dbReference type="RefSeq" id="WP_353529711.1">
    <property type="nucleotide sequence ID" value="NZ_JBBMEX010000002.1"/>
</dbReference>
<protein>
    <submittedName>
        <fullName evidence="1">BC1881 family protein</fullName>
    </submittedName>
</protein>
<keyword evidence="2" id="KW-1185">Reference proteome</keyword>
<dbReference type="NCBIfam" id="NF033495">
    <property type="entry name" value="phage_BC1881"/>
    <property type="match status" value="1"/>
</dbReference>
<organism evidence="1 2">
    <name type="scientific">Maccoyibacter intestinihominis</name>
    <dbReference type="NCBI Taxonomy" id="3133499"/>
    <lineage>
        <taxon>Bacteria</taxon>
        <taxon>Bacillati</taxon>
        <taxon>Bacillota</taxon>
        <taxon>Clostridia</taxon>
        <taxon>Lachnospirales</taxon>
        <taxon>Lachnospiraceae</taxon>
        <taxon>Maccoyibacter</taxon>
    </lineage>
</organism>
<evidence type="ECO:0000313" key="1">
    <source>
        <dbReference type="EMBL" id="MEQ2556700.1"/>
    </source>
</evidence>
<name>A0ABV1HAF0_9FIRM</name>
<reference evidence="1 2" key="1">
    <citation type="submission" date="2024-03" db="EMBL/GenBank/DDBJ databases">
        <title>Human intestinal bacterial collection.</title>
        <authorList>
            <person name="Pauvert C."/>
            <person name="Hitch T.C.A."/>
            <person name="Clavel T."/>
        </authorList>
    </citation>
    <scope>NUCLEOTIDE SEQUENCE [LARGE SCALE GENOMIC DNA]</scope>
    <source>
        <strain evidence="1 2">CLA-AA-H185</strain>
    </source>
</reference>
<evidence type="ECO:0000313" key="2">
    <source>
        <dbReference type="Proteomes" id="UP001454489"/>
    </source>
</evidence>
<dbReference type="Proteomes" id="UP001454489">
    <property type="component" value="Unassembled WGS sequence"/>
</dbReference>
<gene>
    <name evidence="1" type="ORF">WMO43_02230</name>
</gene>
<sequence length="49" mass="5809">MKKELKDFETYELVEELRNREGVELHRADPYEEKEYSVNGPALVLIIVD</sequence>